<dbReference type="OrthoDB" id="6057701at2"/>
<sequence>MLDELRERLIECIEARPGSRVLALLDPNHPVASYHELHIERIAKRPSRPVLTAVARDDLLSEPSLHPRLLTLRTPRDRGYPDEALLESTLECARQRSVSINGAYVCGWLVADAPETEVAAQLKRGMVMSDPSSRKRKVLALFEPHRLMLARHLAPASWLSRWLGVVHSWFLVDGRGQLQELKPALHDASHTSDLPGADFWLAQARVRRAREVLLTLAKAGQAIPSDCEIKADDALRAAYGQGLSEIEDVIFFAANQMLLRPGWHAHPAVAACIDAARKGDAALTDGLTALPDHVLDQLAAVSASTAPADNHRRSK</sequence>
<evidence type="ECO:0000313" key="2">
    <source>
        <dbReference type="Proteomes" id="UP000269708"/>
    </source>
</evidence>
<dbReference type="Proteomes" id="UP000269708">
    <property type="component" value="Unassembled WGS sequence"/>
</dbReference>
<organism evidence="1 2">
    <name type="scientific">Vulcaniibacterium tengchongense</name>
    <dbReference type="NCBI Taxonomy" id="1273429"/>
    <lineage>
        <taxon>Bacteria</taxon>
        <taxon>Pseudomonadati</taxon>
        <taxon>Pseudomonadota</taxon>
        <taxon>Gammaproteobacteria</taxon>
        <taxon>Lysobacterales</taxon>
        <taxon>Lysobacteraceae</taxon>
        <taxon>Vulcaniibacterium</taxon>
    </lineage>
</organism>
<evidence type="ECO:0008006" key="3">
    <source>
        <dbReference type="Google" id="ProtNLM"/>
    </source>
</evidence>
<protein>
    <recommendedName>
        <fullName evidence="3">DUF4123 domain-containing protein</fullName>
    </recommendedName>
</protein>
<gene>
    <name evidence="1" type="ORF">EDC50_2763</name>
</gene>
<dbReference type="EMBL" id="RKQN01000004">
    <property type="protein sequence ID" value="RPE75866.1"/>
    <property type="molecule type" value="Genomic_DNA"/>
</dbReference>
<name>A0A3N4UYS1_9GAMM</name>
<reference evidence="1 2" key="1">
    <citation type="submission" date="2018-11" db="EMBL/GenBank/DDBJ databases">
        <title>Genomic Encyclopedia of Type Strains, Phase IV (KMG-IV): sequencing the most valuable type-strain genomes for metagenomic binning, comparative biology and taxonomic classification.</title>
        <authorList>
            <person name="Goeker M."/>
        </authorList>
    </citation>
    <scope>NUCLEOTIDE SEQUENCE [LARGE SCALE GENOMIC DNA]</scope>
    <source>
        <strain evidence="1 2">DSM 25623</strain>
    </source>
</reference>
<dbReference type="RefSeq" id="WP_123771070.1">
    <property type="nucleotide sequence ID" value="NZ_RKQN01000004.1"/>
</dbReference>
<proteinExistence type="predicted"/>
<accession>A0A3N4UYS1</accession>
<dbReference type="AlphaFoldDB" id="A0A3N4UYS1"/>
<comment type="caution">
    <text evidence="1">The sequence shown here is derived from an EMBL/GenBank/DDBJ whole genome shotgun (WGS) entry which is preliminary data.</text>
</comment>
<evidence type="ECO:0000313" key="1">
    <source>
        <dbReference type="EMBL" id="RPE75866.1"/>
    </source>
</evidence>
<keyword evidence="2" id="KW-1185">Reference proteome</keyword>